<organism evidence="5 6">
    <name type="scientific">Brassica napus</name>
    <name type="common">Rape</name>
    <dbReference type="NCBI Taxonomy" id="3708"/>
    <lineage>
        <taxon>Eukaryota</taxon>
        <taxon>Viridiplantae</taxon>
        <taxon>Streptophyta</taxon>
        <taxon>Embryophyta</taxon>
        <taxon>Tracheophyta</taxon>
        <taxon>Spermatophyta</taxon>
        <taxon>Magnoliopsida</taxon>
        <taxon>eudicotyledons</taxon>
        <taxon>Gunneridae</taxon>
        <taxon>Pentapetalae</taxon>
        <taxon>rosids</taxon>
        <taxon>malvids</taxon>
        <taxon>Brassicales</taxon>
        <taxon>Brassicaceae</taxon>
        <taxon>Brassiceae</taxon>
        <taxon>Brassica</taxon>
    </lineage>
</organism>
<dbReference type="PRINTS" id="PR00069">
    <property type="entry name" value="ALDKETRDTASE"/>
</dbReference>
<evidence type="ECO:0000256" key="1">
    <source>
        <dbReference type="ARBA" id="ARBA00007905"/>
    </source>
</evidence>
<accession>A0ABQ8D7G8</accession>
<proteinExistence type="inferred from homology"/>
<dbReference type="PROSITE" id="PS00798">
    <property type="entry name" value="ALDOKETO_REDUCTASE_1"/>
    <property type="match status" value="3"/>
</dbReference>
<dbReference type="EMBL" id="JAGKQM010000005">
    <property type="protein sequence ID" value="KAH0925188.1"/>
    <property type="molecule type" value="Genomic_DNA"/>
</dbReference>
<evidence type="ECO:0000259" key="4">
    <source>
        <dbReference type="Pfam" id="PF00248"/>
    </source>
</evidence>
<evidence type="ECO:0000313" key="6">
    <source>
        <dbReference type="Proteomes" id="UP000824890"/>
    </source>
</evidence>
<dbReference type="InterPro" id="IPR036812">
    <property type="entry name" value="NAD(P)_OxRdtase_dom_sf"/>
</dbReference>
<keyword evidence="6" id="KW-1185">Reference proteome</keyword>
<gene>
    <name evidence="5" type="ORF">HID58_017444</name>
</gene>
<dbReference type="PANTHER" id="PTHR11732">
    <property type="entry name" value="ALDO/KETO REDUCTASE"/>
    <property type="match status" value="1"/>
</dbReference>
<dbReference type="InterPro" id="IPR018170">
    <property type="entry name" value="Aldo/ket_reductase_CS"/>
</dbReference>
<keyword evidence="3" id="KW-0560">Oxidoreductase</keyword>
<dbReference type="InterPro" id="IPR023210">
    <property type="entry name" value="NADP_OxRdtase_dom"/>
</dbReference>
<comment type="caution">
    <text evidence="5">The sequence shown here is derived from an EMBL/GenBank/DDBJ whole genome shotgun (WGS) entry which is preliminary data.</text>
</comment>
<name>A0ABQ8D7G8_BRANA</name>
<evidence type="ECO:0000256" key="3">
    <source>
        <dbReference type="ARBA" id="ARBA00023002"/>
    </source>
</evidence>
<reference evidence="5 6" key="1">
    <citation type="submission" date="2021-05" db="EMBL/GenBank/DDBJ databases">
        <title>Genome Assembly of Synthetic Allotetraploid Brassica napus Reveals Homoeologous Exchanges between Subgenomes.</title>
        <authorList>
            <person name="Davis J.T."/>
        </authorList>
    </citation>
    <scope>NUCLEOTIDE SEQUENCE [LARGE SCALE GENOMIC DNA]</scope>
    <source>
        <strain evidence="6">cv. Da-Ae</strain>
        <tissue evidence="5">Seedling</tissue>
    </source>
</reference>
<dbReference type="Proteomes" id="UP000824890">
    <property type="component" value="Unassembled WGS sequence"/>
</dbReference>
<feature type="domain" description="NADP-dependent oxidoreductase" evidence="4">
    <location>
        <begin position="357"/>
        <end position="616"/>
    </location>
</feature>
<feature type="domain" description="NADP-dependent oxidoreductase" evidence="4">
    <location>
        <begin position="666"/>
        <end position="927"/>
    </location>
</feature>
<feature type="domain" description="NADP-dependent oxidoreductase" evidence="4">
    <location>
        <begin position="24"/>
        <end position="288"/>
    </location>
</feature>
<dbReference type="InterPro" id="IPR020471">
    <property type="entry name" value="AKR"/>
</dbReference>
<dbReference type="InterPro" id="IPR044498">
    <property type="entry name" value="AKR4C"/>
</dbReference>
<dbReference type="PROSITE" id="PS00063">
    <property type="entry name" value="ALDOKETO_REDUCTASE_3"/>
    <property type="match status" value="3"/>
</dbReference>
<dbReference type="SUPFAM" id="SSF51430">
    <property type="entry name" value="NAD(P)-linked oxidoreductase"/>
    <property type="match status" value="3"/>
</dbReference>
<comment type="similarity">
    <text evidence="1">Belongs to the aldo/keto reductase family.</text>
</comment>
<dbReference type="PROSITE" id="PS00062">
    <property type="entry name" value="ALDOKETO_REDUCTASE_2"/>
    <property type="match status" value="2"/>
</dbReference>
<protein>
    <recommendedName>
        <fullName evidence="4">NADP-dependent oxidoreductase domain-containing protein</fullName>
    </recommendedName>
</protein>
<sequence>MTSLIMANAIRYFELNTGAKIPSVGLGTWQASPGLVGDAVAAAVKIGYRHIDCAQIYGNEKEIGTVLKKLFEDNVVKREELFITSKLWCTDHDPQDVPEALNRTLQDLQLDYVDLYLMHWPVRMKKGSVGAKPENLLPVDIPSTWKAMETLYDSGKALAIGVSNFSTKKLADLLELARVPPAVVQVECHPSWRQTKLREFCKSKGVHLTAYSPLGSPGTTWLKSDVLKNPILNTVAEKLGKSPAQVALRWGLQMGNSVLPKSTNEGRIRENFEVFDWSIPDDLFVKFSEIEQARLLTAPFFVHETLSPYKSLEELNAVCERQTKTSDLKLITTKSLTMLNAIGFFELNTGAKIPSVGLGTWQASPGVVGDAVAAAVKIGYRHIDCAQLYGNEKEIGTALKKLCEKGIVKREELFITSKLWCTDHDPQDVPEALNRTIQDLQLDYVDLYLIHWPVRMKKGSVGVSPENFLPVDIPSTWKSMEALYDSGKARAIGVSNFSTKKLGNLLDLARVPPSVNQVECHPSWRQAKLREFCKSKGVHLSAYFPLGSPGWFKSDVLKNPILNMVAERLGKSPAQVALRWGIQLGNSVLPKSTNEGRIRENLDVFDWSIPDDLFAKFFDIEQARLLNASVFAHETLSPYKSVEELWDGEEIRFFELNTGAKIPSVGLGTWQSDPGLVGNAVEAAVKIGYRHIDCAQIYGNEKEIGLVSKKLFDDGVVKREEIFITSKLWCTDHDPQDVPVALNRTLQDLQLDYVDLYLIHWPVSLKKGSTDLKPENILPTDIPNTWKAMEALFDAGKARAIGVSNFSTKKLADLLEVARVPPAVNQVECHPSWQQTVLRDFCKSKGVHLSGYSPLGSPGTTWLTSDVLKNLILVTVAEKLGKTPAQVALRWGLQMGQSVLPKSTNEDRIRQNFDVFSWSIPDDTLSKVVFRMLQGRLVRGMSFVHETSPYKSLEQLWDGEI</sequence>
<evidence type="ECO:0000256" key="2">
    <source>
        <dbReference type="ARBA" id="ARBA00022857"/>
    </source>
</evidence>
<dbReference type="CDD" id="cd19125">
    <property type="entry name" value="AKR_AKR4C1-15"/>
    <property type="match status" value="3"/>
</dbReference>
<dbReference type="Pfam" id="PF00248">
    <property type="entry name" value="Aldo_ket_red"/>
    <property type="match status" value="3"/>
</dbReference>
<keyword evidence="2" id="KW-0521">NADP</keyword>
<evidence type="ECO:0000313" key="5">
    <source>
        <dbReference type="EMBL" id="KAH0925188.1"/>
    </source>
</evidence>
<dbReference type="Gene3D" id="3.20.20.100">
    <property type="entry name" value="NADP-dependent oxidoreductase domain"/>
    <property type="match status" value="3"/>
</dbReference>